<evidence type="ECO:0000313" key="2">
    <source>
        <dbReference type="Proteomes" id="UP000319257"/>
    </source>
</evidence>
<dbReference type="Gene3D" id="3.30.559.10">
    <property type="entry name" value="Chloramphenicol acetyltransferase-like domain"/>
    <property type="match status" value="2"/>
</dbReference>
<dbReference type="InterPro" id="IPR023213">
    <property type="entry name" value="CAT-like_dom_sf"/>
</dbReference>
<comment type="caution">
    <text evidence="1">The sequence shown here is derived from an EMBL/GenBank/DDBJ whole genome shotgun (WGS) entry which is preliminary data.</text>
</comment>
<dbReference type="AlphaFoldDB" id="A0A507AKZ7"/>
<dbReference type="OrthoDB" id="21502at2759"/>
<dbReference type="InParanoid" id="A0A507AKZ7"/>
<gene>
    <name evidence="1" type="ORF">E0L32_011054</name>
</gene>
<dbReference type="Proteomes" id="UP000319257">
    <property type="component" value="Unassembled WGS sequence"/>
</dbReference>
<keyword evidence="2" id="KW-1185">Reference proteome</keyword>
<proteinExistence type="predicted"/>
<protein>
    <submittedName>
        <fullName evidence="1">Uncharacterized protein</fullName>
    </submittedName>
</protein>
<dbReference type="RefSeq" id="XP_030988777.1">
    <property type="nucleotide sequence ID" value="XM_031133741.1"/>
</dbReference>
<name>A0A507AKZ7_9PEZI</name>
<evidence type="ECO:0000313" key="1">
    <source>
        <dbReference type="EMBL" id="TPX07066.1"/>
    </source>
</evidence>
<sequence>MLDRFFGRRRVQPSKVNTDEVSPVYPQDGAPNLPNVTMIVTFRFHDVLEPEKLHGSLCRLVETGGWRRIGGRLRKDAKGKLELHIPRPFTAERQAAGMTHTSFDTCIDDHPLARQLPRPTPGQFSMQPAPNQFLPLAFGDTGPKVLEDWLSTDAPQVWIHIVSFRDATLVTLRWLHLTSDAMGISHLVSAWSQVLAGKEDEIPPMLSLEHDPVGDIVRGGRPGKDGGTVPEERLALADKRVTGVKLFLFIVRFLVDLLLYPRAKQQMMFLPRAVVQKLKSRALSELEEDCSSNIGPAAETVLDRKTGKPFLSTGDVTAAWLAQVAAQSIPPTSRRTHCIVSAMDLRERVPSVVDIEKGVYVQNFASTVWTMLPSQVVHPHTPRSASLGKLAGRLRWDVAQQSTEPQIRAAIRMECQNLEATGQRLLFGDPSNFLTVFTNWTRTRFDEVADFSPAVVLPAGAKPDWPTETLPGRAVYFHGSAVIAGEDTQSLLGIYENSTGDVWINGVMPPHLWSVAEEELRKI</sequence>
<reference evidence="1 2" key="1">
    <citation type="submission" date="2019-06" db="EMBL/GenBank/DDBJ databases">
        <title>Draft genome sequence of the filamentous fungus Phialemoniopsis curvata isolated from diesel fuel.</title>
        <authorList>
            <person name="Varaljay V.A."/>
            <person name="Lyon W.J."/>
            <person name="Crouch A.L."/>
            <person name="Drake C.E."/>
            <person name="Hollomon J.M."/>
            <person name="Nadeau L.J."/>
            <person name="Nunn H.S."/>
            <person name="Stevenson B.S."/>
            <person name="Bojanowski C.L."/>
            <person name="Crookes-Goodson W.J."/>
        </authorList>
    </citation>
    <scope>NUCLEOTIDE SEQUENCE [LARGE SCALE GENOMIC DNA]</scope>
    <source>
        <strain evidence="1 2">D216</strain>
    </source>
</reference>
<dbReference type="EMBL" id="SKBQ01000096">
    <property type="protein sequence ID" value="TPX07066.1"/>
    <property type="molecule type" value="Genomic_DNA"/>
</dbReference>
<accession>A0A507AKZ7</accession>
<dbReference type="STRING" id="1093900.A0A507AKZ7"/>
<organism evidence="1 2">
    <name type="scientific">Thyridium curvatum</name>
    <dbReference type="NCBI Taxonomy" id="1093900"/>
    <lineage>
        <taxon>Eukaryota</taxon>
        <taxon>Fungi</taxon>
        <taxon>Dikarya</taxon>
        <taxon>Ascomycota</taxon>
        <taxon>Pezizomycotina</taxon>
        <taxon>Sordariomycetes</taxon>
        <taxon>Sordariomycetidae</taxon>
        <taxon>Thyridiales</taxon>
        <taxon>Thyridiaceae</taxon>
        <taxon>Thyridium</taxon>
    </lineage>
</organism>
<dbReference type="GeneID" id="41978501"/>